<organism evidence="1 2">
    <name type="scientific">Burkholderia phage BcepSauron</name>
    <dbReference type="NCBI Taxonomy" id="2530033"/>
    <lineage>
        <taxon>Viruses</taxon>
        <taxon>Duplodnaviria</taxon>
        <taxon>Heunggongvirae</taxon>
        <taxon>Uroviricota</taxon>
        <taxon>Caudoviricetes</taxon>
        <taxon>Sarumanvirus</taxon>
        <taxon>Sarumanvirus bcepsauron</taxon>
    </lineage>
</organism>
<keyword evidence="2" id="KW-1185">Reference proteome</keyword>
<proteinExistence type="predicted"/>
<accession>A0A482MMC6</accession>
<protein>
    <submittedName>
        <fullName evidence="1">Uncharacterized protein</fullName>
    </submittedName>
</protein>
<sequence length="135" mass="15800">MDKRPIRSVAEREIAMALVLEFAESGLPRFALMGFYDDDSDFMNDLADRLSVRYDNAFVRKLTKVVRRLVRYGVLYSEMRGTQKYYVGEPAKQMEYWLRPGKASLLTRGRTEYTMEPEGEAAFLLRHAYPDPDWD</sequence>
<gene>
    <name evidence="1" type="ORF">BcepSauron_428</name>
</gene>
<evidence type="ECO:0000313" key="2">
    <source>
        <dbReference type="Proteomes" id="UP000301424"/>
    </source>
</evidence>
<name>A0A482MMC6_9CAUD</name>
<dbReference type="Proteomes" id="UP000301424">
    <property type="component" value="Segment"/>
</dbReference>
<evidence type="ECO:0000313" key="1">
    <source>
        <dbReference type="EMBL" id="QBQ74808.1"/>
    </source>
</evidence>
<dbReference type="EMBL" id="MK552141">
    <property type="protein sequence ID" value="QBQ74808.1"/>
    <property type="molecule type" value="Genomic_DNA"/>
</dbReference>
<reference evidence="1 2" key="1">
    <citation type="submission" date="2019-02" db="EMBL/GenBank/DDBJ databases">
        <title>Complete genome sequence of Burkholderia cenocepacia phage BcepSauron.</title>
        <authorList>
            <person name="Park K."/>
            <person name="Gonzalez C."/>
            <person name="Liu M."/>
            <person name="Gill J."/>
        </authorList>
    </citation>
    <scope>NUCLEOTIDE SEQUENCE [LARGE SCALE GENOMIC DNA]</scope>
</reference>